<feature type="compositionally biased region" description="Polar residues" evidence="10">
    <location>
        <begin position="248"/>
        <end position="263"/>
    </location>
</feature>
<comment type="similarity">
    <text evidence="9">Belongs to the methylthiotransferase family. RimO subfamily.</text>
</comment>
<dbReference type="InterPro" id="IPR013848">
    <property type="entry name" value="Methylthiotransferase_N"/>
</dbReference>
<dbReference type="FunFam" id="3.40.50.12160:FF:000003">
    <property type="entry name" value="CDK5 regulatory subunit-associated protein 1"/>
    <property type="match status" value="1"/>
</dbReference>
<dbReference type="CDD" id="cd01335">
    <property type="entry name" value="Radical_SAM"/>
    <property type="match status" value="1"/>
</dbReference>
<dbReference type="SFLD" id="SFLDS00029">
    <property type="entry name" value="Radical_SAM"/>
    <property type="match status" value="1"/>
</dbReference>
<dbReference type="KEGG" id="temp:RBB75_00840"/>
<dbReference type="SFLD" id="SFLDG01082">
    <property type="entry name" value="B12-binding_domain_containing"/>
    <property type="match status" value="1"/>
</dbReference>
<dbReference type="PANTHER" id="PTHR43837:SF1">
    <property type="entry name" value="RIBOSOMAL PROTEIN US12 METHYLTHIOTRANSFERASE RIMO"/>
    <property type="match status" value="1"/>
</dbReference>
<comment type="cofactor">
    <cofactor evidence="9">
        <name>[4Fe-4S] cluster</name>
        <dbReference type="ChEBI" id="CHEBI:49883"/>
    </cofactor>
    <text evidence="9">Binds 2 [4Fe-4S] clusters. One cluster is coordinated with 3 cysteines and an exchangeable S-adenosyl-L-methionine.</text>
</comment>
<dbReference type="Pfam" id="PF00919">
    <property type="entry name" value="UPF0004"/>
    <property type="match status" value="1"/>
</dbReference>
<dbReference type="InterPro" id="IPR007197">
    <property type="entry name" value="rSAM"/>
</dbReference>
<evidence type="ECO:0000256" key="7">
    <source>
        <dbReference type="ARBA" id="ARBA00023004"/>
    </source>
</evidence>
<keyword evidence="6 9" id="KW-0479">Metal-binding</keyword>
<dbReference type="SUPFAM" id="SSF102114">
    <property type="entry name" value="Radical SAM enzymes"/>
    <property type="match status" value="1"/>
</dbReference>
<dbReference type="NCBIfam" id="TIGR00089">
    <property type="entry name" value="MiaB/RimO family radical SAM methylthiotransferase"/>
    <property type="match status" value="1"/>
</dbReference>
<evidence type="ECO:0000256" key="5">
    <source>
        <dbReference type="ARBA" id="ARBA00022691"/>
    </source>
</evidence>
<feature type="binding site" evidence="9">
    <location>
        <position position="26"/>
    </location>
    <ligand>
        <name>[4Fe-4S] cluster</name>
        <dbReference type="ChEBI" id="CHEBI:49883"/>
        <label>1</label>
    </ligand>
</feature>
<dbReference type="InterPro" id="IPR005840">
    <property type="entry name" value="Ribosomal_uS12_MeSTrfase_RimO"/>
</dbReference>
<protein>
    <recommendedName>
        <fullName evidence="9">Ribosomal protein uS12 methylthiotransferase RimO</fullName>
        <shortName evidence="9">uS12 MTTase</shortName>
        <shortName evidence="9">uS12 methylthiotransferase</shortName>
        <ecNumber evidence="9">2.8.4.4</ecNumber>
    </recommendedName>
    <alternativeName>
        <fullName evidence="9">Ribosomal protein uS12 (aspartate-C(3))-methylthiotransferase</fullName>
    </alternativeName>
    <alternativeName>
        <fullName evidence="9">Ribosome maturation factor RimO</fullName>
    </alternativeName>
</protein>
<dbReference type="GO" id="GO:0051539">
    <property type="term" value="F:4 iron, 4 sulfur cluster binding"/>
    <property type="evidence" value="ECO:0007669"/>
    <property type="project" value="UniProtKB-UniRule"/>
</dbReference>
<dbReference type="Pfam" id="PF04055">
    <property type="entry name" value="Radical_SAM"/>
    <property type="match status" value="1"/>
</dbReference>
<feature type="binding site" evidence="9">
    <location>
        <position position="308"/>
    </location>
    <ligand>
        <name>[4Fe-4S] cluster</name>
        <dbReference type="ChEBI" id="CHEBI:49883"/>
        <label>2</label>
        <note>4Fe-4S-S-AdoMet</note>
    </ligand>
</feature>
<dbReference type="PROSITE" id="PS51449">
    <property type="entry name" value="MTTASE_N"/>
    <property type="match status" value="1"/>
</dbReference>
<dbReference type="Pfam" id="PF18693">
    <property type="entry name" value="TRAM_2"/>
    <property type="match status" value="1"/>
</dbReference>
<dbReference type="InterPro" id="IPR038135">
    <property type="entry name" value="Methylthiotransferase_N_sf"/>
</dbReference>
<dbReference type="InterPro" id="IPR058240">
    <property type="entry name" value="rSAM_sf"/>
</dbReference>
<comment type="function">
    <text evidence="9">Catalyzes the methylthiolation of an aspartic acid residue of ribosomal protein uS12.</text>
</comment>
<evidence type="ECO:0000256" key="2">
    <source>
        <dbReference type="ARBA" id="ARBA00022485"/>
    </source>
</evidence>
<evidence type="ECO:0000256" key="8">
    <source>
        <dbReference type="ARBA" id="ARBA00023014"/>
    </source>
</evidence>
<keyword evidence="8 9" id="KW-0411">Iron-sulfur</keyword>
<evidence type="ECO:0000256" key="9">
    <source>
        <dbReference type="HAMAP-Rule" id="MF_01865"/>
    </source>
</evidence>
<keyword evidence="5 9" id="KW-0949">S-adenosyl-L-methionine</keyword>
<feature type="binding site" evidence="9">
    <location>
        <position position="98"/>
    </location>
    <ligand>
        <name>[4Fe-4S] cluster</name>
        <dbReference type="ChEBI" id="CHEBI:49883"/>
        <label>1</label>
    </ligand>
</feature>
<dbReference type="GO" id="GO:0005840">
    <property type="term" value="C:ribosome"/>
    <property type="evidence" value="ECO:0007669"/>
    <property type="project" value="UniProtKB-KW"/>
</dbReference>
<dbReference type="NCBIfam" id="TIGR01125">
    <property type="entry name" value="30S ribosomal protein S12 methylthiotransferase RimO"/>
    <property type="match status" value="1"/>
</dbReference>
<evidence type="ECO:0000259" key="13">
    <source>
        <dbReference type="PROSITE" id="PS51918"/>
    </source>
</evidence>
<feature type="binding site" evidence="9">
    <location>
        <position position="311"/>
    </location>
    <ligand>
        <name>[4Fe-4S] cluster</name>
        <dbReference type="ChEBI" id="CHEBI:49883"/>
        <label>2</label>
        <note>4Fe-4S-S-AdoMet</note>
    </ligand>
</feature>
<dbReference type="PROSITE" id="PS51918">
    <property type="entry name" value="RADICAL_SAM"/>
    <property type="match status" value="1"/>
</dbReference>
<dbReference type="InterPro" id="IPR006638">
    <property type="entry name" value="Elp3/MiaA/NifB-like_rSAM"/>
</dbReference>
<feature type="domain" description="MTTase N-terminal" evidence="12">
    <location>
        <begin position="17"/>
        <end position="135"/>
    </location>
</feature>
<feature type="domain" description="Radical SAM core" evidence="13">
    <location>
        <begin position="290"/>
        <end position="522"/>
    </location>
</feature>
<dbReference type="PROSITE" id="PS01278">
    <property type="entry name" value="MTTASE_RADICAL"/>
    <property type="match status" value="1"/>
</dbReference>
<evidence type="ECO:0000259" key="12">
    <source>
        <dbReference type="PROSITE" id="PS51449"/>
    </source>
</evidence>
<dbReference type="Gene3D" id="3.80.30.20">
    <property type="entry name" value="tm_1862 like domain"/>
    <property type="match status" value="1"/>
</dbReference>
<name>A0AAU7ZIH6_9BACT</name>
<dbReference type="AlphaFoldDB" id="A0AAU7ZIH6"/>
<dbReference type="Gene3D" id="2.40.50.140">
    <property type="entry name" value="Nucleic acid-binding proteins"/>
    <property type="match status" value="1"/>
</dbReference>
<keyword evidence="2 9" id="KW-0004">4Fe-4S</keyword>
<feature type="region of interest" description="Disordered" evidence="10">
    <location>
        <begin position="244"/>
        <end position="265"/>
    </location>
</feature>
<evidence type="ECO:0000256" key="6">
    <source>
        <dbReference type="ARBA" id="ARBA00022723"/>
    </source>
</evidence>
<dbReference type="InterPro" id="IPR023404">
    <property type="entry name" value="rSAM_horseshoe"/>
</dbReference>
<dbReference type="InterPro" id="IPR002792">
    <property type="entry name" value="TRAM_dom"/>
</dbReference>
<dbReference type="InterPro" id="IPR020612">
    <property type="entry name" value="Methylthiotransferase_CS"/>
</dbReference>
<keyword evidence="3 9" id="KW-0963">Cytoplasm</keyword>
<dbReference type="Gene3D" id="3.40.50.12160">
    <property type="entry name" value="Methylthiotransferase, N-terminal domain"/>
    <property type="match status" value="1"/>
</dbReference>
<feature type="binding site" evidence="9">
    <location>
        <position position="62"/>
    </location>
    <ligand>
        <name>[4Fe-4S] cluster</name>
        <dbReference type="ChEBI" id="CHEBI:49883"/>
        <label>1</label>
    </ligand>
</feature>
<proteinExistence type="inferred from homology"/>
<dbReference type="PROSITE" id="PS50926">
    <property type="entry name" value="TRAM"/>
    <property type="match status" value="1"/>
</dbReference>
<accession>A0AAU7ZIH6</accession>
<reference evidence="14" key="1">
    <citation type="submission" date="2023-08" db="EMBL/GenBank/DDBJ databases">
        <authorList>
            <person name="Messyasz A."/>
            <person name="Mannisto M.K."/>
            <person name="Kerkhof L.J."/>
            <person name="Haggblom M."/>
        </authorList>
    </citation>
    <scope>NUCLEOTIDE SEQUENCE</scope>
    <source>
        <strain evidence="14">M8UP23</strain>
    </source>
</reference>
<dbReference type="SMART" id="SM00729">
    <property type="entry name" value="Elp3"/>
    <property type="match status" value="1"/>
</dbReference>
<evidence type="ECO:0000256" key="4">
    <source>
        <dbReference type="ARBA" id="ARBA00022679"/>
    </source>
</evidence>
<dbReference type="SFLD" id="SFLDG01061">
    <property type="entry name" value="methylthiotransferase"/>
    <property type="match status" value="1"/>
</dbReference>
<keyword evidence="14" id="KW-0687">Ribonucleoprotein</keyword>
<reference evidence="14" key="2">
    <citation type="journal article" date="2024" name="Environ. Microbiol.">
        <title>Genome analysis and description of Tunturibacter gen. nov. expands the diversity of Terriglobia in tundra soils.</title>
        <authorList>
            <person name="Messyasz A."/>
            <person name="Mannisto M.K."/>
            <person name="Kerkhof L.J."/>
            <person name="Haggblom M.M."/>
        </authorList>
    </citation>
    <scope>NUCLEOTIDE SEQUENCE</scope>
    <source>
        <strain evidence="14">M8UP23</strain>
    </source>
</reference>
<dbReference type="GO" id="GO:0006400">
    <property type="term" value="P:tRNA modification"/>
    <property type="evidence" value="ECO:0007669"/>
    <property type="project" value="InterPro"/>
</dbReference>
<dbReference type="PANTHER" id="PTHR43837">
    <property type="entry name" value="RIBOSOMAL PROTEIN S12 METHYLTHIOTRANSFERASE RIMO"/>
    <property type="match status" value="1"/>
</dbReference>
<dbReference type="HAMAP" id="MF_01865">
    <property type="entry name" value="MTTase_RimO"/>
    <property type="match status" value="1"/>
</dbReference>
<dbReference type="FunFam" id="3.80.30.20:FF:000001">
    <property type="entry name" value="tRNA-2-methylthio-N(6)-dimethylallyladenosine synthase 2"/>
    <property type="match status" value="1"/>
</dbReference>
<keyword evidence="4 9" id="KW-0808">Transferase</keyword>
<feature type="binding site" evidence="9">
    <location>
        <position position="304"/>
    </location>
    <ligand>
        <name>[4Fe-4S] cluster</name>
        <dbReference type="ChEBI" id="CHEBI:49883"/>
        <label>2</label>
        <note>4Fe-4S-S-AdoMet</note>
    </ligand>
</feature>
<evidence type="ECO:0000256" key="1">
    <source>
        <dbReference type="ARBA" id="ARBA00003234"/>
    </source>
</evidence>
<evidence type="ECO:0000313" key="14">
    <source>
        <dbReference type="EMBL" id="XCB28628.1"/>
    </source>
</evidence>
<dbReference type="GO" id="GO:0103039">
    <property type="term" value="F:protein methylthiotransferase activity"/>
    <property type="evidence" value="ECO:0007669"/>
    <property type="project" value="UniProtKB-EC"/>
</dbReference>
<organism evidence="14">
    <name type="scientific">Tunturiibacter empetritectus</name>
    <dbReference type="NCBI Taxonomy" id="3069691"/>
    <lineage>
        <taxon>Bacteria</taxon>
        <taxon>Pseudomonadati</taxon>
        <taxon>Acidobacteriota</taxon>
        <taxon>Terriglobia</taxon>
        <taxon>Terriglobales</taxon>
        <taxon>Acidobacteriaceae</taxon>
        <taxon>Tunturiibacter</taxon>
    </lineage>
</organism>
<dbReference type="GO" id="GO:0005829">
    <property type="term" value="C:cytosol"/>
    <property type="evidence" value="ECO:0007669"/>
    <property type="project" value="TreeGrafter"/>
</dbReference>
<comment type="catalytic activity">
    <reaction evidence="9">
        <text>L-aspartate(89)-[ribosomal protein uS12]-hydrogen + (sulfur carrier)-SH + AH2 + 2 S-adenosyl-L-methionine = 3-methylsulfanyl-L-aspartate(89)-[ribosomal protein uS12]-hydrogen + (sulfur carrier)-H + 5'-deoxyadenosine + L-methionine + A + S-adenosyl-L-homocysteine + 2 H(+)</text>
        <dbReference type="Rhea" id="RHEA:37087"/>
        <dbReference type="Rhea" id="RHEA-COMP:10460"/>
        <dbReference type="Rhea" id="RHEA-COMP:10461"/>
        <dbReference type="Rhea" id="RHEA-COMP:14737"/>
        <dbReference type="Rhea" id="RHEA-COMP:14739"/>
        <dbReference type="ChEBI" id="CHEBI:13193"/>
        <dbReference type="ChEBI" id="CHEBI:15378"/>
        <dbReference type="ChEBI" id="CHEBI:17319"/>
        <dbReference type="ChEBI" id="CHEBI:17499"/>
        <dbReference type="ChEBI" id="CHEBI:29917"/>
        <dbReference type="ChEBI" id="CHEBI:29961"/>
        <dbReference type="ChEBI" id="CHEBI:57844"/>
        <dbReference type="ChEBI" id="CHEBI:57856"/>
        <dbReference type="ChEBI" id="CHEBI:59789"/>
        <dbReference type="ChEBI" id="CHEBI:64428"/>
        <dbReference type="ChEBI" id="CHEBI:73599"/>
        <dbReference type="EC" id="2.8.4.4"/>
    </reaction>
</comment>
<dbReference type="EC" id="2.8.4.4" evidence="9"/>
<dbReference type="InterPro" id="IPR005839">
    <property type="entry name" value="Methylthiotransferase"/>
</dbReference>
<dbReference type="InterPro" id="IPR012340">
    <property type="entry name" value="NA-bd_OB-fold"/>
</dbReference>
<dbReference type="GO" id="GO:0046872">
    <property type="term" value="F:metal ion binding"/>
    <property type="evidence" value="ECO:0007669"/>
    <property type="project" value="UniProtKB-KW"/>
</dbReference>
<keyword evidence="14" id="KW-0689">Ribosomal protein</keyword>
<sequence>MTPTATIETEAPAVARPKVGFVSLGCPKNLVDSEVMMGLLHHNGAELTPRAEDAEIIVINTCSFIDSAKQESVNTILEMVQHKRQFGGKAQRIVVAGCLVERYRDEIRKNIPEVDAVVGTGELEAILAAAGLTPSGHANNNSPFNILPQGTPEATIHTHAISMSQTDGEVAQLESNSMQQAGQNLIDRAPSAVSQHSRPLADPEHDREIAPQLRIVQSLAETGTTHGDEPLNHAGDHIAHLPVGIDAGNTSRPEGDLRQQQGRFSRESWDGATAALPEYLYNDATPRILTTPRASAYIKIAEGCDHPCSFCIIPQLRGKFRSRRMSSIIAEAENLIKQGVREITLIGQDTTCYGEDLGFTEGLSELLAALAVLPGLRWLRFLYTYPNKVTTRLLETMAKHDTISKYLDVPLQHASASVLKTMKRGGNAQIFLDLIAKARRIVPGIVIRTSFIVGFPGETEADYKELEAFITAAKIDWLGVFTYSDEEGAKAFDLPDETKVPNRTIQARRRKLMKLQQKISTKSKAEWVGREIDLLVEGESEETELLWEGRTSLHAPEIDGKVFINDFGPHETLVPGTFYRAEITESHDYDVVARILE</sequence>
<evidence type="ECO:0000256" key="3">
    <source>
        <dbReference type="ARBA" id="ARBA00022490"/>
    </source>
</evidence>
<evidence type="ECO:0000256" key="10">
    <source>
        <dbReference type="SAM" id="MobiDB-lite"/>
    </source>
</evidence>
<gene>
    <name evidence="9 14" type="primary">rimO</name>
    <name evidence="14" type="ORF">RBB75_00840</name>
</gene>
<dbReference type="GO" id="GO:0035599">
    <property type="term" value="F:aspartic acid methylthiotransferase activity"/>
    <property type="evidence" value="ECO:0007669"/>
    <property type="project" value="TreeGrafter"/>
</dbReference>
<dbReference type="RefSeq" id="WP_353070340.1">
    <property type="nucleotide sequence ID" value="NZ_CP132932.1"/>
</dbReference>
<dbReference type="EMBL" id="CP132932">
    <property type="protein sequence ID" value="XCB28628.1"/>
    <property type="molecule type" value="Genomic_DNA"/>
</dbReference>
<feature type="domain" description="TRAM" evidence="11">
    <location>
        <begin position="525"/>
        <end position="597"/>
    </location>
</feature>
<comment type="function">
    <text evidence="1">Catalyzes the methylthiolation of N6-(dimethylallyl)adenosine (i(6)A), leading to the formation of 2-methylthio-N6-(dimethylallyl)adenosine (ms(2)i(6)A) at position 37 in tRNAs that read codons beginning with uridine.</text>
</comment>
<comment type="subcellular location">
    <subcellularLocation>
        <location evidence="9">Cytoplasm</location>
    </subcellularLocation>
</comment>
<keyword evidence="7 9" id="KW-0408">Iron</keyword>
<evidence type="ECO:0000259" key="11">
    <source>
        <dbReference type="PROSITE" id="PS50926"/>
    </source>
</evidence>